<dbReference type="PANTHER" id="PTHR10192">
    <property type="entry name" value="MOLYBDOPTERIN BIOSYNTHESIS PROTEIN"/>
    <property type="match status" value="1"/>
</dbReference>
<evidence type="ECO:0000256" key="4">
    <source>
        <dbReference type="ARBA" id="ARBA00010763"/>
    </source>
</evidence>
<organism evidence="13 14">
    <name type="scientific">Roseicella frigidaeris</name>
    <dbReference type="NCBI Taxonomy" id="2230885"/>
    <lineage>
        <taxon>Bacteria</taxon>
        <taxon>Pseudomonadati</taxon>
        <taxon>Pseudomonadota</taxon>
        <taxon>Alphaproteobacteria</taxon>
        <taxon>Acetobacterales</taxon>
        <taxon>Roseomonadaceae</taxon>
        <taxon>Roseicella</taxon>
    </lineage>
</organism>
<accession>A0A327MFF1</accession>
<comment type="pathway">
    <text evidence="3 11">Cofactor biosynthesis; molybdopterin biosynthesis.</text>
</comment>
<dbReference type="AlphaFoldDB" id="A0A327MFF1"/>
<proteinExistence type="inferred from homology"/>
<dbReference type="InterPro" id="IPR005111">
    <property type="entry name" value="MoeA_C_domain_IV"/>
</dbReference>
<evidence type="ECO:0000256" key="7">
    <source>
        <dbReference type="ARBA" id="ARBA00022723"/>
    </source>
</evidence>
<dbReference type="SUPFAM" id="SSF53218">
    <property type="entry name" value="Molybdenum cofactor biosynthesis proteins"/>
    <property type="match status" value="1"/>
</dbReference>
<dbReference type="InterPro" id="IPR001453">
    <property type="entry name" value="MoaB/Mog_dom"/>
</dbReference>
<evidence type="ECO:0000256" key="3">
    <source>
        <dbReference type="ARBA" id="ARBA00005046"/>
    </source>
</evidence>
<comment type="function">
    <text evidence="2 11">Catalyzes the insertion of molybdate into adenylated molybdopterin with the concomitant release of AMP.</text>
</comment>
<evidence type="ECO:0000256" key="5">
    <source>
        <dbReference type="ARBA" id="ARBA00022505"/>
    </source>
</evidence>
<dbReference type="GO" id="GO:0061599">
    <property type="term" value="F:molybdopterin molybdotransferase activity"/>
    <property type="evidence" value="ECO:0007669"/>
    <property type="project" value="UniProtKB-UniRule"/>
</dbReference>
<dbReference type="PANTHER" id="PTHR10192:SF5">
    <property type="entry name" value="GEPHYRIN"/>
    <property type="match status" value="1"/>
</dbReference>
<evidence type="ECO:0000256" key="10">
    <source>
        <dbReference type="ARBA" id="ARBA00047317"/>
    </source>
</evidence>
<evidence type="ECO:0000256" key="9">
    <source>
        <dbReference type="ARBA" id="ARBA00023150"/>
    </source>
</evidence>
<dbReference type="UniPathway" id="UPA00344"/>
<dbReference type="NCBIfam" id="TIGR00177">
    <property type="entry name" value="molyb_syn"/>
    <property type="match status" value="1"/>
</dbReference>
<dbReference type="InterPro" id="IPR008284">
    <property type="entry name" value="MoCF_biosynth_CS"/>
</dbReference>
<evidence type="ECO:0000313" key="14">
    <source>
        <dbReference type="Proteomes" id="UP000249065"/>
    </source>
</evidence>
<keyword evidence="9 11" id="KW-0501">Molybdenum cofactor biosynthesis</keyword>
<keyword evidence="7 11" id="KW-0479">Metal-binding</keyword>
<keyword evidence="5 11" id="KW-0500">Molybdenum</keyword>
<dbReference type="InterPro" id="IPR036135">
    <property type="entry name" value="MoeA_linker/N_sf"/>
</dbReference>
<dbReference type="FunFam" id="3.40.980.10:FF:000004">
    <property type="entry name" value="Molybdopterin molybdenumtransferase"/>
    <property type="match status" value="1"/>
</dbReference>
<comment type="catalytic activity">
    <reaction evidence="10">
        <text>adenylyl-molybdopterin + molybdate = Mo-molybdopterin + AMP + H(+)</text>
        <dbReference type="Rhea" id="RHEA:35047"/>
        <dbReference type="ChEBI" id="CHEBI:15378"/>
        <dbReference type="ChEBI" id="CHEBI:36264"/>
        <dbReference type="ChEBI" id="CHEBI:62727"/>
        <dbReference type="ChEBI" id="CHEBI:71302"/>
        <dbReference type="ChEBI" id="CHEBI:456215"/>
        <dbReference type="EC" id="2.10.1.1"/>
    </reaction>
</comment>
<reference evidence="14" key="1">
    <citation type="submission" date="2018-06" db="EMBL/GenBank/DDBJ databases">
        <authorList>
            <person name="Khan S.A."/>
        </authorList>
    </citation>
    <scope>NUCLEOTIDE SEQUENCE [LARGE SCALE GENOMIC DNA]</scope>
    <source>
        <strain evidence="14">DB-1506</strain>
    </source>
</reference>
<dbReference type="Pfam" id="PF00994">
    <property type="entry name" value="MoCF_biosynth"/>
    <property type="match status" value="1"/>
</dbReference>
<comment type="cofactor">
    <cofactor evidence="1 11">
        <name>Mg(2+)</name>
        <dbReference type="ChEBI" id="CHEBI:18420"/>
    </cofactor>
</comment>
<dbReference type="Gene3D" id="3.90.105.10">
    <property type="entry name" value="Molybdopterin biosynthesis moea protein, domain 2"/>
    <property type="match status" value="1"/>
</dbReference>
<dbReference type="Pfam" id="PF03454">
    <property type="entry name" value="MoeA_C"/>
    <property type="match status" value="1"/>
</dbReference>
<dbReference type="GO" id="GO:0046872">
    <property type="term" value="F:metal ion binding"/>
    <property type="evidence" value="ECO:0007669"/>
    <property type="project" value="UniProtKB-UniRule"/>
</dbReference>
<evidence type="ECO:0000313" key="13">
    <source>
        <dbReference type="EMBL" id="RAI60992.1"/>
    </source>
</evidence>
<dbReference type="SUPFAM" id="SSF63867">
    <property type="entry name" value="MoeA C-terminal domain-like"/>
    <property type="match status" value="1"/>
</dbReference>
<evidence type="ECO:0000256" key="8">
    <source>
        <dbReference type="ARBA" id="ARBA00022842"/>
    </source>
</evidence>
<comment type="similarity">
    <text evidence="4 11">Belongs to the MoeA family.</text>
</comment>
<dbReference type="GO" id="GO:0005829">
    <property type="term" value="C:cytosol"/>
    <property type="evidence" value="ECO:0007669"/>
    <property type="project" value="TreeGrafter"/>
</dbReference>
<dbReference type="CDD" id="cd00887">
    <property type="entry name" value="MoeA"/>
    <property type="match status" value="1"/>
</dbReference>
<dbReference type="Gene3D" id="2.40.340.10">
    <property type="entry name" value="MoeA, C-terminal, domain IV"/>
    <property type="match status" value="1"/>
</dbReference>
<evidence type="ECO:0000256" key="1">
    <source>
        <dbReference type="ARBA" id="ARBA00001946"/>
    </source>
</evidence>
<evidence type="ECO:0000256" key="11">
    <source>
        <dbReference type="RuleBase" id="RU365090"/>
    </source>
</evidence>
<dbReference type="Gene3D" id="3.40.980.10">
    <property type="entry name" value="MoaB/Mog-like domain"/>
    <property type="match status" value="1"/>
</dbReference>
<dbReference type="InterPro" id="IPR038987">
    <property type="entry name" value="MoeA-like"/>
</dbReference>
<dbReference type="Gene3D" id="2.170.190.11">
    <property type="entry name" value="Molybdopterin biosynthesis moea protein, domain 3"/>
    <property type="match status" value="1"/>
</dbReference>
<dbReference type="NCBIfam" id="NF045515">
    <property type="entry name" value="Glp_gephyrin"/>
    <property type="match status" value="1"/>
</dbReference>
<keyword evidence="6 11" id="KW-0808">Transferase</keyword>
<evidence type="ECO:0000256" key="6">
    <source>
        <dbReference type="ARBA" id="ARBA00022679"/>
    </source>
</evidence>
<dbReference type="InterPro" id="IPR005110">
    <property type="entry name" value="MoeA_linker/N"/>
</dbReference>
<comment type="caution">
    <text evidence="13">The sequence shown here is derived from an EMBL/GenBank/DDBJ whole genome shotgun (WGS) entry which is preliminary data.</text>
</comment>
<dbReference type="InterPro" id="IPR036688">
    <property type="entry name" value="MoeA_C_domain_IV_sf"/>
</dbReference>
<dbReference type="SMART" id="SM00852">
    <property type="entry name" value="MoCF_biosynth"/>
    <property type="match status" value="1"/>
</dbReference>
<protein>
    <recommendedName>
        <fullName evidence="11">Molybdopterin molybdenumtransferase</fullName>
        <ecNumber evidence="11">2.10.1.1</ecNumber>
    </recommendedName>
</protein>
<gene>
    <name evidence="13" type="ORF">DOO78_02375</name>
</gene>
<keyword evidence="14" id="KW-1185">Reference proteome</keyword>
<dbReference type="OrthoDB" id="9804758at2"/>
<dbReference type="Proteomes" id="UP000249065">
    <property type="component" value="Unassembled WGS sequence"/>
</dbReference>
<dbReference type="EMBL" id="QLIX01000001">
    <property type="protein sequence ID" value="RAI60992.1"/>
    <property type="molecule type" value="Genomic_DNA"/>
</dbReference>
<dbReference type="Pfam" id="PF03453">
    <property type="entry name" value="MoeA_N"/>
    <property type="match status" value="1"/>
</dbReference>
<name>A0A327MFF1_9PROT</name>
<keyword evidence="8 11" id="KW-0460">Magnesium</keyword>
<dbReference type="GO" id="GO:0006777">
    <property type="term" value="P:Mo-molybdopterin cofactor biosynthetic process"/>
    <property type="evidence" value="ECO:0007669"/>
    <property type="project" value="UniProtKB-UniRule"/>
</dbReference>
<evidence type="ECO:0000256" key="2">
    <source>
        <dbReference type="ARBA" id="ARBA00002901"/>
    </source>
</evidence>
<dbReference type="EC" id="2.10.1.1" evidence="11"/>
<feature type="domain" description="MoaB/Mog" evidence="12">
    <location>
        <begin position="191"/>
        <end position="328"/>
    </location>
</feature>
<dbReference type="SUPFAM" id="SSF63882">
    <property type="entry name" value="MoeA N-terminal region -like"/>
    <property type="match status" value="1"/>
</dbReference>
<sequence>MAQLSDDCFTFAGPLLSVEAAQALIAERVPPLGGEERVALSAALGRVLARELRAALPLPPFGNSAVDGYALRHADLGAGPTALRLAGRVAAGQEPRPLPPGAAARIFTGAPLPPGADTVLMQEDAALRPAAGEVLIPPGLRPGANVRPAGEDVRQGAVALPAGRRLRAPEIGLAAALGCASLAVTPRLRVGVFSTGDELAVPGQALGPAQAYDSNRFTLLALLAGLPVEAVDLGILPDRAAESAAALRAASASHDLLLTSGGVSVGEEDHMRAAIEQDGRLVFWRLAVKPGRPAALGVVGGTPVLGLPGNPVAAVVAFLHLARPLVLRLAGAAPEPLPRFSAEAGFAARKKPGRREYLRVRLRPAGLLPVAERIEQEGAALLSSLAASDAFAELPEALGEVRPGDTVQVLPFAALF</sequence>
<dbReference type="RefSeq" id="WP_111468106.1">
    <property type="nucleotide sequence ID" value="NZ_QLIX01000001.1"/>
</dbReference>
<evidence type="ECO:0000259" key="12">
    <source>
        <dbReference type="SMART" id="SM00852"/>
    </source>
</evidence>
<dbReference type="PROSITE" id="PS01079">
    <property type="entry name" value="MOCF_BIOSYNTHESIS_2"/>
    <property type="match status" value="1"/>
</dbReference>
<dbReference type="InterPro" id="IPR036425">
    <property type="entry name" value="MoaB/Mog-like_dom_sf"/>
</dbReference>